<dbReference type="EMBL" id="JAZGUE010000003">
    <property type="protein sequence ID" value="KAL2269091.1"/>
    <property type="molecule type" value="Genomic_DNA"/>
</dbReference>
<dbReference type="PANTHER" id="PTHR45982:SF1">
    <property type="entry name" value="REGULATOR OF CHROMOSOME CONDENSATION"/>
    <property type="match status" value="1"/>
</dbReference>
<evidence type="ECO:0000313" key="6">
    <source>
        <dbReference type="EMBL" id="KAL2269091.1"/>
    </source>
</evidence>
<name>A0ABR4DGW1_9PEZI</name>
<reference evidence="6 7" key="1">
    <citation type="journal article" date="2024" name="Commun. Biol.">
        <title>Comparative genomic analysis of thermophilic fungi reveals convergent evolutionary adaptations and gene losses.</title>
        <authorList>
            <person name="Steindorff A.S."/>
            <person name="Aguilar-Pontes M.V."/>
            <person name="Robinson A.J."/>
            <person name="Andreopoulos B."/>
            <person name="LaButti K."/>
            <person name="Kuo A."/>
            <person name="Mondo S."/>
            <person name="Riley R."/>
            <person name="Otillar R."/>
            <person name="Haridas S."/>
            <person name="Lipzen A."/>
            <person name="Grimwood J."/>
            <person name="Schmutz J."/>
            <person name="Clum A."/>
            <person name="Reid I.D."/>
            <person name="Moisan M.C."/>
            <person name="Butler G."/>
            <person name="Nguyen T.T.M."/>
            <person name="Dewar K."/>
            <person name="Conant G."/>
            <person name="Drula E."/>
            <person name="Henrissat B."/>
            <person name="Hansel C."/>
            <person name="Singer S."/>
            <person name="Hutchinson M.I."/>
            <person name="de Vries R.P."/>
            <person name="Natvig D.O."/>
            <person name="Powell A.J."/>
            <person name="Tsang A."/>
            <person name="Grigoriev I.V."/>
        </authorList>
    </citation>
    <scope>NUCLEOTIDE SEQUENCE [LARGE SCALE GENOMIC DNA]</scope>
    <source>
        <strain evidence="6 7">ATCC 22073</strain>
    </source>
</reference>
<feature type="repeat" description="RCC1" evidence="3">
    <location>
        <begin position="233"/>
        <end position="289"/>
    </location>
</feature>
<dbReference type="Gene3D" id="2.130.10.30">
    <property type="entry name" value="Regulator of chromosome condensation 1/beta-lactamase-inhibitor protein II"/>
    <property type="match status" value="1"/>
</dbReference>
<feature type="domain" description="RCC1-like" evidence="5">
    <location>
        <begin position="49"/>
        <end position="467"/>
    </location>
</feature>
<dbReference type="PROSITE" id="PS50012">
    <property type="entry name" value="RCC1_3"/>
    <property type="match status" value="7"/>
</dbReference>
<dbReference type="RefSeq" id="XP_070867815.1">
    <property type="nucleotide sequence ID" value="XM_071010370.1"/>
</dbReference>
<feature type="repeat" description="RCC1" evidence="3">
    <location>
        <begin position="354"/>
        <end position="418"/>
    </location>
</feature>
<feature type="repeat" description="RCC1" evidence="3">
    <location>
        <begin position="419"/>
        <end position="471"/>
    </location>
</feature>
<dbReference type="GeneID" id="98125014"/>
<feature type="repeat" description="RCC1" evidence="3">
    <location>
        <begin position="47"/>
        <end position="102"/>
    </location>
</feature>
<dbReference type="PRINTS" id="PR00633">
    <property type="entry name" value="RCCNDNSATION"/>
</dbReference>
<dbReference type="PROSITE" id="PS00626">
    <property type="entry name" value="RCC1_2"/>
    <property type="match status" value="2"/>
</dbReference>
<sequence>MAPRRPAPAKRMRDTDSTHDAATKRPKKAASVSKALVPLSRRPTQRLNVYVVGANSGGELGLGPDVKSGTVGRSRLNPYLSGSVGVVQVSLGAMHGVALTADNQILTWGVNDHGALGRDTSWEGSFVDIDAADSHDDDGARLNPHECVPLPVDMSLAPADTEFTQVAATDNATFVLTSTGRVYGWGAFKSEDGNLSFSPAVSVQSRPALIAPIKNVAKICCGSNHVVALAADHSVYTWGRGTEGQLGRRHSPRVASLLKDGLIPQKAAGLKDIVEIGTGANHSFAIDRAGRVYSWGFNNAGQTGVISLPEKPIEPDGFDVAIPLPRLVEGLSDLPRIKHITGGDFHSLAVTIDGHVFAWGRLCSFATGHRVSGLPPTSVTFDSRGKPSSLVVPTILRDLPPVSGVSAASEHSLAVTADGEVYTWGLNLTKQIGQRSEEVRDPTMLVHRAIADRRIVWVGAGAQFSMFGEAVDSG</sequence>
<dbReference type="SUPFAM" id="SSF50985">
    <property type="entry name" value="RCC1/BLIP-II"/>
    <property type="match status" value="1"/>
</dbReference>
<dbReference type="Pfam" id="PF25390">
    <property type="entry name" value="WD40_RLD"/>
    <property type="match status" value="1"/>
</dbReference>
<evidence type="ECO:0000259" key="5">
    <source>
        <dbReference type="Pfam" id="PF25390"/>
    </source>
</evidence>
<keyword evidence="7" id="KW-1185">Reference proteome</keyword>
<feature type="repeat" description="RCC1" evidence="3">
    <location>
        <begin position="290"/>
        <end position="353"/>
    </location>
</feature>
<proteinExistence type="predicted"/>
<gene>
    <name evidence="6" type="ORF">VTJ83DRAFT_3937</name>
</gene>
<dbReference type="InterPro" id="IPR058923">
    <property type="entry name" value="RCC1-like_dom"/>
</dbReference>
<feature type="repeat" description="RCC1" evidence="3">
    <location>
        <begin position="180"/>
        <end position="232"/>
    </location>
</feature>
<evidence type="ECO:0000256" key="2">
    <source>
        <dbReference type="ARBA" id="ARBA00022737"/>
    </source>
</evidence>
<protein>
    <recommendedName>
        <fullName evidence="5">RCC1-like domain-containing protein</fullName>
    </recommendedName>
</protein>
<dbReference type="PANTHER" id="PTHR45982">
    <property type="entry name" value="REGULATOR OF CHROMOSOME CONDENSATION"/>
    <property type="match status" value="1"/>
</dbReference>
<evidence type="ECO:0000313" key="7">
    <source>
        <dbReference type="Proteomes" id="UP001600064"/>
    </source>
</evidence>
<dbReference type="InterPro" id="IPR051553">
    <property type="entry name" value="Ran_GTPase-activating"/>
</dbReference>
<evidence type="ECO:0000256" key="3">
    <source>
        <dbReference type="PROSITE-ProRule" id="PRU00235"/>
    </source>
</evidence>
<keyword evidence="2" id="KW-0677">Repeat</keyword>
<dbReference type="PROSITE" id="PS00625">
    <property type="entry name" value="RCC1_1"/>
    <property type="match status" value="1"/>
</dbReference>
<feature type="compositionally biased region" description="Basic and acidic residues" evidence="4">
    <location>
        <begin position="11"/>
        <end position="23"/>
    </location>
</feature>
<feature type="region of interest" description="Disordered" evidence="4">
    <location>
        <begin position="1"/>
        <end position="31"/>
    </location>
</feature>
<evidence type="ECO:0000256" key="4">
    <source>
        <dbReference type="SAM" id="MobiDB-lite"/>
    </source>
</evidence>
<dbReference type="Proteomes" id="UP001600064">
    <property type="component" value="Unassembled WGS sequence"/>
</dbReference>
<dbReference type="InterPro" id="IPR009091">
    <property type="entry name" value="RCC1/BLIP-II"/>
</dbReference>
<organism evidence="6 7">
    <name type="scientific">Remersonia thermophila</name>
    <dbReference type="NCBI Taxonomy" id="72144"/>
    <lineage>
        <taxon>Eukaryota</taxon>
        <taxon>Fungi</taxon>
        <taxon>Dikarya</taxon>
        <taxon>Ascomycota</taxon>
        <taxon>Pezizomycotina</taxon>
        <taxon>Sordariomycetes</taxon>
        <taxon>Sordariomycetidae</taxon>
        <taxon>Sordariales</taxon>
        <taxon>Sordariales incertae sedis</taxon>
        <taxon>Remersonia</taxon>
    </lineage>
</organism>
<comment type="caution">
    <text evidence="6">The sequence shown here is derived from an EMBL/GenBank/DDBJ whole genome shotgun (WGS) entry which is preliminary data.</text>
</comment>
<feature type="repeat" description="RCC1" evidence="3">
    <location>
        <begin position="103"/>
        <end position="179"/>
    </location>
</feature>
<dbReference type="InterPro" id="IPR000408">
    <property type="entry name" value="Reg_chr_condens"/>
</dbReference>
<keyword evidence="1" id="KW-0344">Guanine-nucleotide releasing factor</keyword>
<evidence type="ECO:0000256" key="1">
    <source>
        <dbReference type="ARBA" id="ARBA00022658"/>
    </source>
</evidence>
<accession>A0ABR4DGW1</accession>